<dbReference type="EMBL" id="CP034235">
    <property type="protein sequence ID" value="QGQ95036.1"/>
    <property type="molecule type" value="Genomic_DNA"/>
</dbReference>
<dbReference type="InterPro" id="IPR000515">
    <property type="entry name" value="MetI-like"/>
</dbReference>
<evidence type="ECO:0000256" key="7">
    <source>
        <dbReference type="RuleBase" id="RU363032"/>
    </source>
</evidence>
<comment type="subcellular location">
    <subcellularLocation>
        <location evidence="1 7">Cell membrane</location>
        <topology evidence="1 7">Multi-pass membrane protein</topology>
    </subcellularLocation>
</comment>
<gene>
    <name evidence="9" type="ORF">EHS13_09140</name>
</gene>
<evidence type="ECO:0000256" key="5">
    <source>
        <dbReference type="ARBA" id="ARBA00022989"/>
    </source>
</evidence>
<dbReference type="InterPro" id="IPR035906">
    <property type="entry name" value="MetI-like_sf"/>
</dbReference>
<name>A0A6B8RI30_9BACL</name>
<keyword evidence="3" id="KW-1003">Cell membrane</keyword>
<dbReference type="Gene3D" id="1.10.3720.10">
    <property type="entry name" value="MetI-like"/>
    <property type="match status" value="1"/>
</dbReference>
<dbReference type="CDD" id="cd06261">
    <property type="entry name" value="TM_PBP2"/>
    <property type="match status" value="1"/>
</dbReference>
<evidence type="ECO:0000256" key="4">
    <source>
        <dbReference type="ARBA" id="ARBA00022692"/>
    </source>
</evidence>
<evidence type="ECO:0000256" key="1">
    <source>
        <dbReference type="ARBA" id="ARBA00004651"/>
    </source>
</evidence>
<accession>A0A6B8RI30</accession>
<dbReference type="GO" id="GO:0005886">
    <property type="term" value="C:plasma membrane"/>
    <property type="evidence" value="ECO:0007669"/>
    <property type="project" value="UniProtKB-SubCell"/>
</dbReference>
<dbReference type="GO" id="GO:0055085">
    <property type="term" value="P:transmembrane transport"/>
    <property type="evidence" value="ECO:0007669"/>
    <property type="project" value="InterPro"/>
</dbReference>
<sequence length="297" mass="33680">MSYQTQKKLLIFGFLFIPIALLIMFLIYPFFRLIFMSLTDWDGVLPRYNFVGIDNFRDVFTDPTAWLSLRNNLYYVLGGLLQNMLGLLFAVFLARKFRGGNFFKAIIFLPFILNSVAVAYMFNYIFDYEHGPINLMLTHIGLSPIRFLSNIHIVNFSLAGISLWRYLGFTMVVYISALQSVSEEIYESATVDGANAWQSFRFITYPSIIRIVELNLFLTLSGSLNAFSEALVLTKGGPDHASSTFIVYTIDAFFKYNNYGLAAALSVVLLVLILIITAIQRKLVIGDGGYENNATLR</sequence>
<evidence type="ECO:0000313" key="10">
    <source>
        <dbReference type="Proteomes" id="UP000426246"/>
    </source>
</evidence>
<protein>
    <submittedName>
        <fullName evidence="9">Sugar ABC transporter permease</fullName>
    </submittedName>
</protein>
<evidence type="ECO:0000259" key="8">
    <source>
        <dbReference type="PROSITE" id="PS50928"/>
    </source>
</evidence>
<evidence type="ECO:0000313" key="9">
    <source>
        <dbReference type="EMBL" id="QGQ95036.1"/>
    </source>
</evidence>
<dbReference type="PANTHER" id="PTHR30193:SF37">
    <property type="entry name" value="INNER MEMBRANE ABC TRANSPORTER PERMEASE PROTEIN YCJO"/>
    <property type="match status" value="1"/>
</dbReference>
<keyword evidence="4 7" id="KW-0812">Transmembrane</keyword>
<feature type="transmembrane region" description="Helical" evidence="7">
    <location>
        <begin position="259"/>
        <end position="279"/>
    </location>
</feature>
<organism evidence="9 10">
    <name type="scientific">Paenibacillus psychroresistens</name>
    <dbReference type="NCBI Taxonomy" id="1778678"/>
    <lineage>
        <taxon>Bacteria</taxon>
        <taxon>Bacillati</taxon>
        <taxon>Bacillota</taxon>
        <taxon>Bacilli</taxon>
        <taxon>Bacillales</taxon>
        <taxon>Paenibacillaceae</taxon>
        <taxon>Paenibacillus</taxon>
    </lineage>
</organism>
<feature type="domain" description="ABC transmembrane type-1" evidence="8">
    <location>
        <begin position="68"/>
        <end position="280"/>
    </location>
</feature>
<dbReference type="PANTHER" id="PTHR30193">
    <property type="entry name" value="ABC TRANSPORTER PERMEASE PROTEIN"/>
    <property type="match status" value="1"/>
</dbReference>
<dbReference type="AlphaFoldDB" id="A0A6B8RI30"/>
<evidence type="ECO:0000256" key="2">
    <source>
        <dbReference type="ARBA" id="ARBA00022448"/>
    </source>
</evidence>
<feature type="transmembrane region" description="Helical" evidence="7">
    <location>
        <begin position="106"/>
        <end position="126"/>
    </location>
</feature>
<feature type="transmembrane region" description="Helical" evidence="7">
    <location>
        <begin position="9"/>
        <end position="31"/>
    </location>
</feature>
<proteinExistence type="inferred from homology"/>
<dbReference type="KEGG" id="ppsc:EHS13_09140"/>
<dbReference type="OrthoDB" id="145927at2"/>
<keyword evidence="10" id="KW-1185">Reference proteome</keyword>
<evidence type="ECO:0000256" key="3">
    <source>
        <dbReference type="ARBA" id="ARBA00022475"/>
    </source>
</evidence>
<evidence type="ECO:0000256" key="6">
    <source>
        <dbReference type="ARBA" id="ARBA00023136"/>
    </source>
</evidence>
<dbReference type="Pfam" id="PF00528">
    <property type="entry name" value="BPD_transp_1"/>
    <property type="match status" value="1"/>
</dbReference>
<dbReference type="InterPro" id="IPR051393">
    <property type="entry name" value="ABC_transporter_permease"/>
</dbReference>
<keyword evidence="6 7" id="KW-0472">Membrane</keyword>
<feature type="transmembrane region" description="Helical" evidence="7">
    <location>
        <begin position="156"/>
        <end position="177"/>
    </location>
</feature>
<dbReference type="SUPFAM" id="SSF161098">
    <property type="entry name" value="MetI-like"/>
    <property type="match status" value="1"/>
</dbReference>
<keyword evidence="5 7" id="KW-1133">Transmembrane helix</keyword>
<reference evidence="10" key="1">
    <citation type="submission" date="2018-11" db="EMBL/GenBank/DDBJ databases">
        <title>Complete genome sequence of Paenibacillus sp. ML311-T8.</title>
        <authorList>
            <person name="Nam Y.-D."/>
            <person name="Kang J."/>
            <person name="Chung W.-H."/>
            <person name="Park Y.S."/>
        </authorList>
    </citation>
    <scope>NUCLEOTIDE SEQUENCE [LARGE SCALE GENOMIC DNA]</scope>
    <source>
        <strain evidence="10">ML311-T8</strain>
    </source>
</reference>
<feature type="transmembrane region" description="Helical" evidence="7">
    <location>
        <begin position="73"/>
        <end position="94"/>
    </location>
</feature>
<comment type="similarity">
    <text evidence="7">Belongs to the binding-protein-dependent transport system permease family.</text>
</comment>
<keyword evidence="2 7" id="KW-0813">Transport</keyword>
<dbReference type="Proteomes" id="UP000426246">
    <property type="component" value="Chromosome"/>
</dbReference>
<dbReference type="PROSITE" id="PS50928">
    <property type="entry name" value="ABC_TM1"/>
    <property type="match status" value="1"/>
</dbReference>